<dbReference type="Gene3D" id="3.30.1380.10">
    <property type="match status" value="1"/>
</dbReference>
<keyword evidence="1" id="KW-0732">Signal</keyword>
<organism evidence="3 4">
    <name type="scientific">Sarcina ventriculi</name>
    <name type="common">Clostridium ventriculi</name>
    <dbReference type="NCBI Taxonomy" id="1267"/>
    <lineage>
        <taxon>Bacteria</taxon>
        <taxon>Bacillati</taxon>
        <taxon>Bacillota</taxon>
        <taxon>Clostridia</taxon>
        <taxon>Eubacteriales</taxon>
        <taxon>Clostridiaceae</taxon>
        <taxon>Sarcina</taxon>
    </lineage>
</organism>
<keyword evidence="3" id="KW-0121">Carboxypeptidase</keyword>
<dbReference type="Proteomes" id="UP000095488">
    <property type="component" value="Unassembled WGS sequence"/>
</dbReference>
<keyword evidence="3" id="KW-0645">Protease</keyword>
<dbReference type="CDD" id="cd14852">
    <property type="entry name" value="LD-carboxypeptidase"/>
    <property type="match status" value="1"/>
</dbReference>
<feature type="chain" id="PRO_5046299128" evidence="1">
    <location>
        <begin position="22"/>
        <end position="251"/>
    </location>
</feature>
<dbReference type="GO" id="GO:0004180">
    <property type="term" value="F:carboxypeptidase activity"/>
    <property type="evidence" value="ECO:0007669"/>
    <property type="project" value="UniProtKB-KW"/>
</dbReference>
<proteinExistence type="predicted"/>
<dbReference type="InterPro" id="IPR052179">
    <property type="entry name" value="DD-CPase-like"/>
</dbReference>
<name>A0ABP2AS15_SARVE</name>
<feature type="signal peptide" evidence="1">
    <location>
        <begin position="1"/>
        <end position="21"/>
    </location>
</feature>
<comment type="caution">
    <text evidence="3">The sequence shown here is derived from an EMBL/GenBank/DDBJ whole genome shotgun (WGS) entry which is preliminary data.</text>
</comment>
<dbReference type="Pfam" id="PF02557">
    <property type="entry name" value="VanY"/>
    <property type="match status" value="1"/>
</dbReference>
<protein>
    <submittedName>
        <fullName evidence="3">D-alanyl-D-alanine carboxypeptidase</fullName>
    </submittedName>
</protein>
<keyword evidence="3" id="KW-0378">Hydrolase</keyword>
<accession>A0ABP2AS15</accession>
<dbReference type="PANTHER" id="PTHR34385">
    <property type="entry name" value="D-ALANYL-D-ALANINE CARBOXYPEPTIDASE"/>
    <property type="match status" value="1"/>
</dbReference>
<feature type="domain" description="D-alanyl-D-alanine carboxypeptidase-like core" evidence="2">
    <location>
        <begin position="101"/>
        <end position="228"/>
    </location>
</feature>
<sequence length="251" mass="28380">MINLKKSLSIVFLCICTPSLLGCGTAYISTKANLLQSNNNQSDTNSFSLSDNNITYNNSNESDIPIINSKFSILVNKNNNLDKDYIPDTKTPNIPYKTNSSVRYDIVDSVENLFKDAKEKGFDLMLVSGYRSYDLQSSIYNNNIKNKGEAWTSQFSAKPGQSEHQTGLAIDISSVSQGGGLYQSFGDTEEGKWLKENCANYGFILRFLKDKEDITGYTYEPWHFRYVGVDVAKYIMKNNLTFEEYLKLINN</sequence>
<keyword evidence="4" id="KW-1185">Reference proteome</keyword>
<dbReference type="InterPro" id="IPR058193">
    <property type="entry name" value="VanY/YodJ_core_dom"/>
</dbReference>
<dbReference type="EMBL" id="CYZR01000003">
    <property type="protein sequence ID" value="CUN80087.1"/>
    <property type="molecule type" value="Genomic_DNA"/>
</dbReference>
<dbReference type="PANTHER" id="PTHR34385:SF1">
    <property type="entry name" value="PEPTIDOGLYCAN L-ALANYL-D-GLUTAMATE ENDOPEPTIDASE CWLK"/>
    <property type="match status" value="1"/>
</dbReference>
<reference evidence="3 4" key="1">
    <citation type="submission" date="2015-09" db="EMBL/GenBank/DDBJ databases">
        <authorList>
            <consortium name="Pathogen Informatics"/>
            <person name="Wu L."/>
            <person name="Ma J."/>
        </authorList>
    </citation>
    <scope>NUCLEOTIDE SEQUENCE [LARGE SCALE GENOMIC DNA]</scope>
    <source>
        <strain evidence="3 4">2789STDY5834858</strain>
    </source>
</reference>
<dbReference type="RefSeq" id="WP_055258487.1">
    <property type="nucleotide sequence ID" value="NZ_CABIXL010000003.1"/>
</dbReference>
<gene>
    <name evidence="3" type="ORF">ERS852473_01130</name>
</gene>
<evidence type="ECO:0000259" key="2">
    <source>
        <dbReference type="Pfam" id="PF02557"/>
    </source>
</evidence>
<dbReference type="InterPro" id="IPR003709">
    <property type="entry name" value="VanY-like_core_dom"/>
</dbReference>
<dbReference type="PROSITE" id="PS51257">
    <property type="entry name" value="PROKAR_LIPOPROTEIN"/>
    <property type="match status" value="1"/>
</dbReference>
<dbReference type="SUPFAM" id="SSF55166">
    <property type="entry name" value="Hedgehog/DD-peptidase"/>
    <property type="match status" value="1"/>
</dbReference>
<dbReference type="InterPro" id="IPR009045">
    <property type="entry name" value="Zn_M74/Hedgehog-like"/>
</dbReference>
<evidence type="ECO:0000313" key="3">
    <source>
        <dbReference type="EMBL" id="CUN80087.1"/>
    </source>
</evidence>
<evidence type="ECO:0000256" key="1">
    <source>
        <dbReference type="SAM" id="SignalP"/>
    </source>
</evidence>
<evidence type="ECO:0000313" key="4">
    <source>
        <dbReference type="Proteomes" id="UP000095488"/>
    </source>
</evidence>